<proteinExistence type="predicted"/>
<evidence type="ECO:0000313" key="1">
    <source>
        <dbReference type="EMBL" id="KAJ4705320.1"/>
    </source>
</evidence>
<comment type="caution">
    <text evidence="1">The sequence shown here is derived from an EMBL/GenBank/DDBJ whole genome shotgun (WGS) entry which is preliminary data.</text>
</comment>
<accession>A0ACC1X1J0</accession>
<keyword evidence="2" id="KW-1185">Reference proteome</keyword>
<organism evidence="1 2">
    <name type="scientific">Melia azedarach</name>
    <name type="common">Chinaberry tree</name>
    <dbReference type="NCBI Taxonomy" id="155640"/>
    <lineage>
        <taxon>Eukaryota</taxon>
        <taxon>Viridiplantae</taxon>
        <taxon>Streptophyta</taxon>
        <taxon>Embryophyta</taxon>
        <taxon>Tracheophyta</taxon>
        <taxon>Spermatophyta</taxon>
        <taxon>Magnoliopsida</taxon>
        <taxon>eudicotyledons</taxon>
        <taxon>Gunneridae</taxon>
        <taxon>Pentapetalae</taxon>
        <taxon>rosids</taxon>
        <taxon>malvids</taxon>
        <taxon>Sapindales</taxon>
        <taxon>Meliaceae</taxon>
        <taxon>Melia</taxon>
    </lineage>
</organism>
<name>A0ACC1X1J0_MELAZ</name>
<dbReference type="Proteomes" id="UP001164539">
    <property type="component" value="Chromosome 12"/>
</dbReference>
<sequence>MAALRKMLGGNLTSSSTFIRNCSLITPPTLFISCRGIASKLFVGGLSFYTSEKGLSEAFSPHGQVVEAKVVMDRVSDRSKGFGFVTFASEEEAEKALAEMNGKTVDGRVISVDYAKPPKTRFGGGMPIARGPPEPIDDKVKDDYFNPEPNR</sequence>
<evidence type="ECO:0000313" key="2">
    <source>
        <dbReference type="Proteomes" id="UP001164539"/>
    </source>
</evidence>
<protein>
    <submittedName>
        <fullName evidence="1">RNA-binding family protein</fullName>
    </submittedName>
</protein>
<gene>
    <name evidence="1" type="ORF">OWV82_022112</name>
</gene>
<reference evidence="1 2" key="1">
    <citation type="journal article" date="2023" name="Science">
        <title>Complex scaffold remodeling in plant triterpene biosynthesis.</title>
        <authorList>
            <person name="De La Pena R."/>
            <person name="Hodgson H."/>
            <person name="Liu J.C."/>
            <person name="Stephenson M.J."/>
            <person name="Martin A.C."/>
            <person name="Owen C."/>
            <person name="Harkess A."/>
            <person name="Leebens-Mack J."/>
            <person name="Jimenez L.E."/>
            <person name="Osbourn A."/>
            <person name="Sattely E.S."/>
        </authorList>
    </citation>
    <scope>NUCLEOTIDE SEQUENCE [LARGE SCALE GENOMIC DNA]</scope>
    <source>
        <strain evidence="2">cv. JPN11</strain>
        <tissue evidence="1">Leaf</tissue>
    </source>
</reference>
<dbReference type="EMBL" id="CM051405">
    <property type="protein sequence ID" value="KAJ4705320.1"/>
    <property type="molecule type" value="Genomic_DNA"/>
</dbReference>